<feature type="signal peptide" evidence="1">
    <location>
        <begin position="1"/>
        <end position="21"/>
    </location>
</feature>
<comment type="caution">
    <text evidence="2">The sequence shown here is derived from an EMBL/GenBank/DDBJ whole genome shotgun (WGS) entry which is preliminary data.</text>
</comment>
<evidence type="ECO:0000256" key="1">
    <source>
        <dbReference type="SAM" id="SignalP"/>
    </source>
</evidence>
<evidence type="ECO:0008006" key="4">
    <source>
        <dbReference type="Google" id="ProtNLM"/>
    </source>
</evidence>
<dbReference type="eggNOG" id="COG1361">
    <property type="taxonomic scope" value="Bacteria"/>
</dbReference>
<dbReference type="Pfam" id="PF13585">
    <property type="entry name" value="CHU_C"/>
    <property type="match status" value="1"/>
</dbReference>
<dbReference type="OrthoDB" id="601690at2"/>
<keyword evidence="1" id="KW-0732">Signal</keyword>
<dbReference type="EMBL" id="JRLX01000002">
    <property type="protein sequence ID" value="KGO88236.1"/>
    <property type="molecule type" value="Genomic_DNA"/>
</dbReference>
<sequence>MEKLRHTALLFFAFFTLTLNAQLSDFNLTINKTNETCLGNGSLTFAVANTTPNSSLLYKVYLLPDVNNAIAILEANYIGGLSAGNYRVVALQSLGSMQNSKTQTVTINNEISSFGFTVSSSNLNCETGASMTLSASSGHIAQCEILSGPMTRPLQSSTVFNDMAEGTYNVRAFNDCGVGTVRTYTLSLTSSVLNISAASYPDAVNPLCDSITVNNIITPSAGTISYPLTISHTLSAMDIGGNSIVMEQVVPTGPETSLTVSRVLPRYTDQEYTYDIKVIDNCGIAYERADTAVDQDIALSLGTGDAPCAEKFLRVNTKKFTGSYTITVTGPAGFNPVDYNAAVNDRFTVSQIDFGSARQSVPFGNYEVTVTDECGRSVTKSILIRFVKPVPATSAYNNGCFSLFGGINISVPLTKIISATITAAPAEYVLTHTLEENIDSFITGAGAIKLINMPLGSYTIKFKDDCGFEYEKTVIVPVYQDKNFNSNSLPSCEAGIGTVRFRSGNGILIRASIVSGPANFQHSYPYDVTSLINEQGALYMNNLPEGNYIFKATDICDVEKERPVIVEGYTAPVNSVTFTPQCGSFSVKVEDASNGTEAATYWLQKYNTVTAKWGHPNGSASNYVEGTEPATDNAIRLANNTLRSNLNFSGSFRVIKKFESYSNASAENTLCVSELKRFEYTEEFKVTTAYNLACLDRPNDIMIEVTGYPTSFKIVKKNGANFNFDNGASNVFVNLAPAEYVFKIQDACGNVIQKSFDVRTLPSISDASQPSDMVECIDAGTTATHLYHLTDKNPEVLGSLFSSLYTVSYHATYADAENNVQALPEFYNATSGDTIYARLAHNVINLCRADIKSFRVFSGENPEPVITTEGQICNGEMISLTANAGYNKYLWSTGEITRTIFVKEPGTYTVTATKTYGNSLGCPASAEVVITESFTPTITEIESTDWTSHDNTITVHTSGEDNVLYSIDGRVYQSSNTFYGLEPGVYNVFVKDANGCGVTSKEIVLLDYPNYFTPNGDGVNETWFIKNSVKEPHFKVTIFDRYGKLITAFGPTSQGWDGTLNGIQLPSTDYWFVVTREDGRELKGHFSMLR</sequence>
<dbReference type="InterPro" id="IPR026341">
    <property type="entry name" value="T9SS_type_B"/>
</dbReference>
<evidence type="ECO:0000313" key="2">
    <source>
        <dbReference type="EMBL" id="KGO88236.1"/>
    </source>
</evidence>
<feature type="chain" id="PRO_5001992025" description="T9SS type B sorting domain-containing protein" evidence="1">
    <location>
        <begin position="22"/>
        <end position="1090"/>
    </location>
</feature>
<dbReference type="STRING" id="1121895.GCA_000378485_00955"/>
<keyword evidence="3" id="KW-1185">Reference proteome</keyword>
<reference evidence="2 3" key="1">
    <citation type="submission" date="2013-09" db="EMBL/GenBank/DDBJ databases">
        <authorList>
            <person name="Zeng Z."/>
            <person name="Chen C."/>
        </authorList>
    </citation>
    <scope>NUCLEOTIDE SEQUENCE [LARGE SCALE GENOMIC DNA]</scope>
    <source>
        <strain evidence="2 3">WB 3.3-2</strain>
    </source>
</reference>
<dbReference type="Proteomes" id="UP000030152">
    <property type="component" value="Unassembled WGS sequence"/>
</dbReference>
<name>A0A0A2M9E0_9FLAO</name>
<dbReference type="RefSeq" id="WP_020212082.1">
    <property type="nucleotide sequence ID" value="NZ_JRLX01000002.1"/>
</dbReference>
<accession>A0A0A2M9E0</accession>
<dbReference type="eggNOG" id="COG3291">
    <property type="taxonomic scope" value="Bacteria"/>
</dbReference>
<dbReference type="AlphaFoldDB" id="A0A0A2M9E0"/>
<gene>
    <name evidence="2" type="ORF">Q765_04165</name>
</gene>
<protein>
    <recommendedName>
        <fullName evidence="4">T9SS type B sorting domain-containing protein</fullName>
    </recommendedName>
</protein>
<proteinExistence type="predicted"/>
<dbReference type="NCBIfam" id="TIGR04131">
    <property type="entry name" value="Bac_Flav_CTERM"/>
    <property type="match status" value="1"/>
</dbReference>
<organism evidence="2 3">
    <name type="scientific">Flavobacterium rivuli WB 3.3-2 = DSM 21788</name>
    <dbReference type="NCBI Taxonomy" id="1121895"/>
    <lineage>
        <taxon>Bacteria</taxon>
        <taxon>Pseudomonadati</taxon>
        <taxon>Bacteroidota</taxon>
        <taxon>Flavobacteriia</taxon>
        <taxon>Flavobacteriales</taxon>
        <taxon>Flavobacteriaceae</taxon>
        <taxon>Flavobacterium</taxon>
    </lineage>
</organism>
<evidence type="ECO:0000313" key="3">
    <source>
        <dbReference type="Proteomes" id="UP000030152"/>
    </source>
</evidence>